<feature type="transmembrane region" description="Helical" evidence="7">
    <location>
        <begin position="342"/>
        <end position="362"/>
    </location>
</feature>
<keyword evidence="10" id="KW-1185">Reference proteome</keyword>
<feature type="transmembrane region" description="Helical" evidence="7">
    <location>
        <begin position="173"/>
        <end position="192"/>
    </location>
</feature>
<protein>
    <submittedName>
        <fullName evidence="9">Multidrug export protein EmrB</fullName>
    </submittedName>
</protein>
<keyword evidence="3" id="KW-1003">Cell membrane</keyword>
<name>A0A1D3L068_9EURY</name>
<dbReference type="RefSeq" id="WP_071905929.1">
    <property type="nucleotide sequence ID" value="NZ_LT607756.1"/>
</dbReference>
<evidence type="ECO:0000256" key="1">
    <source>
        <dbReference type="ARBA" id="ARBA00004651"/>
    </source>
</evidence>
<evidence type="ECO:0000256" key="6">
    <source>
        <dbReference type="ARBA" id="ARBA00023136"/>
    </source>
</evidence>
<dbReference type="GeneID" id="30411142"/>
<dbReference type="Pfam" id="PF07690">
    <property type="entry name" value="MFS_1"/>
    <property type="match status" value="1"/>
</dbReference>
<evidence type="ECO:0000259" key="8">
    <source>
        <dbReference type="PROSITE" id="PS50850"/>
    </source>
</evidence>
<feature type="transmembrane region" description="Helical" evidence="7">
    <location>
        <begin position="311"/>
        <end position="330"/>
    </location>
</feature>
<proteinExistence type="predicted"/>
<evidence type="ECO:0000256" key="2">
    <source>
        <dbReference type="ARBA" id="ARBA00022448"/>
    </source>
</evidence>
<keyword evidence="6 7" id="KW-0472">Membrane</keyword>
<dbReference type="PATRIC" id="fig|129848.4.peg.283"/>
<organism evidence="9 10">
    <name type="scientific">Methanobacterium congolense</name>
    <dbReference type="NCBI Taxonomy" id="118062"/>
    <lineage>
        <taxon>Archaea</taxon>
        <taxon>Methanobacteriati</taxon>
        <taxon>Methanobacteriota</taxon>
        <taxon>Methanomada group</taxon>
        <taxon>Methanobacteria</taxon>
        <taxon>Methanobacteriales</taxon>
        <taxon>Methanobacteriaceae</taxon>
        <taxon>Methanobacterium</taxon>
    </lineage>
</organism>
<evidence type="ECO:0000256" key="3">
    <source>
        <dbReference type="ARBA" id="ARBA00022475"/>
    </source>
</evidence>
<evidence type="ECO:0000313" key="9">
    <source>
        <dbReference type="EMBL" id="SCG84860.1"/>
    </source>
</evidence>
<dbReference type="PRINTS" id="PR01036">
    <property type="entry name" value="TCRTETB"/>
</dbReference>
<feature type="transmembrane region" description="Helical" evidence="7">
    <location>
        <begin position="419"/>
        <end position="440"/>
    </location>
</feature>
<feature type="transmembrane region" description="Helical" evidence="7">
    <location>
        <begin position="145"/>
        <end position="167"/>
    </location>
</feature>
<dbReference type="AlphaFoldDB" id="A0A1D3L068"/>
<dbReference type="CDD" id="cd17321">
    <property type="entry name" value="MFS_MMR_MDR_like"/>
    <property type="match status" value="1"/>
</dbReference>
<feature type="domain" description="Major facilitator superfamily (MFS) profile" evidence="8">
    <location>
        <begin position="21"/>
        <end position="483"/>
    </location>
</feature>
<sequence>MDHTIYKTEIARRSYENRYKIMTVVLTAVFMAVLNTNIVNVALPTITSFYNVSVGLSQWIITGYQVTATITPIVFAKLSDRLGKSRIFLIGLLIFTISSFLCGISTSLPELIFFRIVQALGGSMIMSINLAILMQIFPGPERGKVMGYFTAIIGFGMIIGPTVGGILVDTLGWTYIFFVNLPIGILLLLPTLRYLKIEEKITRKGYEDYTGSILFMIFIGSFFMILNTLSNTPVDAKAAVTYTGVFMVSLTAFVLREIRVEKPFLDISVFKIRSFTFPNISLVLYFTATFIMVFIQPFYFEGVMGFSPSKVGILAAVMPLAMMISSPLSGRIYDSLKLQNKSWIVGNYAMLGITLMGIAYFLCGYGFQNINLTLIVASFLLAGICRSIFQGPNNLDIMAALPPERSALASSITVTNQSFGLALGTAMGTLLLSVLLFGAGYSGDVVGACAGLLKGVCGTTMYISSALCFVGAILSYKRGLRRSAN</sequence>
<dbReference type="InterPro" id="IPR020846">
    <property type="entry name" value="MFS_dom"/>
</dbReference>
<dbReference type="GO" id="GO:0022857">
    <property type="term" value="F:transmembrane transporter activity"/>
    <property type="evidence" value="ECO:0007669"/>
    <property type="project" value="InterPro"/>
</dbReference>
<dbReference type="PROSITE" id="PS50850">
    <property type="entry name" value="MFS"/>
    <property type="match status" value="1"/>
</dbReference>
<gene>
    <name evidence="9" type="primary">emrB1</name>
    <name evidence="9" type="ORF">MCBB_0278</name>
</gene>
<dbReference type="PANTHER" id="PTHR42718:SF46">
    <property type="entry name" value="BLR6921 PROTEIN"/>
    <property type="match status" value="1"/>
</dbReference>
<feature type="transmembrane region" description="Helical" evidence="7">
    <location>
        <begin position="55"/>
        <end position="75"/>
    </location>
</feature>
<evidence type="ECO:0000256" key="7">
    <source>
        <dbReference type="SAM" id="Phobius"/>
    </source>
</evidence>
<dbReference type="EMBL" id="LT607756">
    <property type="protein sequence ID" value="SCG84860.1"/>
    <property type="molecule type" value="Genomic_DNA"/>
</dbReference>
<evidence type="ECO:0000313" key="10">
    <source>
        <dbReference type="Proteomes" id="UP000094707"/>
    </source>
</evidence>
<feature type="transmembrane region" description="Helical" evidence="7">
    <location>
        <begin position="452"/>
        <end position="476"/>
    </location>
</feature>
<dbReference type="Gene3D" id="1.20.1720.10">
    <property type="entry name" value="Multidrug resistance protein D"/>
    <property type="match status" value="1"/>
</dbReference>
<feature type="transmembrane region" description="Helical" evidence="7">
    <location>
        <begin position="87"/>
        <end position="106"/>
    </location>
</feature>
<feature type="transmembrane region" description="Helical" evidence="7">
    <location>
        <begin position="213"/>
        <end position="230"/>
    </location>
</feature>
<feature type="transmembrane region" description="Helical" evidence="7">
    <location>
        <begin position="368"/>
        <end position="389"/>
    </location>
</feature>
<dbReference type="SUPFAM" id="SSF103473">
    <property type="entry name" value="MFS general substrate transporter"/>
    <property type="match status" value="1"/>
</dbReference>
<reference evidence="9 10" key="1">
    <citation type="submission" date="2016-08" db="EMBL/GenBank/DDBJ databases">
        <authorList>
            <person name="Seilhamer J.J."/>
        </authorList>
    </citation>
    <scope>NUCLEOTIDE SEQUENCE [LARGE SCALE GENOMIC DNA]</scope>
    <source>
        <strain evidence="9">Buetzberg</strain>
    </source>
</reference>
<accession>A0A1D3L068</accession>
<dbReference type="Gene3D" id="1.20.1250.20">
    <property type="entry name" value="MFS general substrate transporter like domains"/>
    <property type="match status" value="1"/>
</dbReference>
<feature type="transmembrane region" description="Helical" evidence="7">
    <location>
        <begin position="276"/>
        <end position="299"/>
    </location>
</feature>
<dbReference type="OrthoDB" id="117970at2157"/>
<keyword evidence="5 7" id="KW-1133">Transmembrane helix</keyword>
<keyword evidence="4 7" id="KW-0812">Transmembrane</keyword>
<dbReference type="PANTHER" id="PTHR42718">
    <property type="entry name" value="MAJOR FACILITATOR SUPERFAMILY MULTIDRUG TRANSPORTER MFSC"/>
    <property type="match status" value="1"/>
</dbReference>
<dbReference type="NCBIfam" id="TIGR00711">
    <property type="entry name" value="efflux_EmrB"/>
    <property type="match status" value="1"/>
</dbReference>
<feature type="transmembrane region" description="Helical" evidence="7">
    <location>
        <begin position="21"/>
        <end position="43"/>
    </location>
</feature>
<dbReference type="InterPro" id="IPR004638">
    <property type="entry name" value="EmrB-like"/>
</dbReference>
<dbReference type="GO" id="GO:0005886">
    <property type="term" value="C:plasma membrane"/>
    <property type="evidence" value="ECO:0007669"/>
    <property type="project" value="UniProtKB-SubCell"/>
</dbReference>
<keyword evidence="2" id="KW-0813">Transport</keyword>
<dbReference type="InterPro" id="IPR036259">
    <property type="entry name" value="MFS_trans_sf"/>
</dbReference>
<evidence type="ECO:0000256" key="4">
    <source>
        <dbReference type="ARBA" id="ARBA00022692"/>
    </source>
</evidence>
<feature type="transmembrane region" description="Helical" evidence="7">
    <location>
        <begin position="112"/>
        <end position="133"/>
    </location>
</feature>
<dbReference type="STRING" id="118062.MCBB_0278"/>
<dbReference type="KEGG" id="mcub:MCBB_0278"/>
<dbReference type="Proteomes" id="UP000094707">
    <property type="component" value="Chromosome I"/>
</dbReference>
<feature type="transmembrane region" description="Helical" evidence="7">
    <location>
        <begin position="236"/>
        <end position="255"/>
    </location>
</feature>
<comment type="subcellular location">
    <subcellularLocation>
        <location evidence="1">Cell membrane</location>
        <topology evidence="1">Multi-pass membrane protein</topology>
    </subcellularLocation>
</comment>
<dbReference type="InterPro" id="IPR011701">
    <property type="entry name" value="MFS"/>
</dbReference>
<evidence type="ECO:0000256" key="5">
    <source>
        <dbReference type="ARBA" id="ARBA00022989"/>
    </source>
</evidence>